<dbReference type="OrthoDB" id="4029802at2"/>
<dbReference type="Pfam" id="PF00296">
    <property type="entry name" value="Bac_luciferase"/>
    <property type="match status" value="1"/>
</dbReference>
<dbReference type="RefSeq" id="WP_068740560.1">
    <property type="nucleotide sequence ID" value="NZ_CBDRGN010000005.1"/>
</dbReference>
<dbReference type="SUPFAM" id="SSF51679">
    <property type="entry name" value="Bacterial luciferase-like"/>
    <property type="match status" value="1"/>
</dbReference>
<organism evidence="6 7">
    <name type="scientific">Tsukamurella tyrosinosolvens</name>
    <dbReference type="NCBI Taxonomy" id="57704"/>
    <lineage>
        <taxon>Bacteria</taxon>
        <taxon>Bacillati</taxon>
        <taxon>Actinomycetota</taxon>
        <taxon>Actinomycetes</taxon>
        <taxon>Mycobacteriales</taxon>
        <taxon>Tsukamurellaceae</taxon>
        <taxon>Tsukamurella</taxon>
    </lineage>
</organism>
<accession>A0A1H4LCF4</accession>
<keyword evidence="3" id="KW-0560">Oxidoreductase</keyword>
<name>A0A1H4LCF4_TSUTY</name>
<dbReference type="InterPro" id="IPR050172">
    <property type="entry name" value="SsuD_RutA_monooxygenase"/>
</dbReference>
<evidence type="ECO:0000313" key="6">
    <source>
        <dbReference type="EMBL" id="SEB68148.1"/>
    </source>
</evidence>
<evidence type="ECO:0000256" key="2">
    <source>
        <dbReference type="ARBA" id="ARBA00022643"/>
    </source>
</evidence>
<feature type="domain" description="Luciferase-like" evidence="5">
    <location>
        <begin position="16"/>
        <end position="256"/>
    </location>
</feature>
<dbReference type="PANTHER" id="PTHR42847:SF4">
    <property type="entry name" value="ALKANESULFONATE MONOOXYGENASE-RELATED"/>
    <property type="match status" value="1"/>
</dbReference>
<dbReference type="InterPro" id="IPR036661">
    <property type="entry name" value="Luciferase-like_sf"/>
</dbReference>
<dbReference type="STRING" id="57704.SAMN04489793_0526"/>
<dbReference type="PANTHER" id="PTHR42847">
    <property type="entry name" value="ALKANESULFONATE MONOOXYGENASE"/>
    <property type="match status" value="1"/>
</dbReference>
<evidence type="ECO:0000259" key="5">
    <source>
        <dbReference type="Pfam" id="PF00296"/>
    </source>
</evidence>
<evidence type="ECO:0000256" key="4">
    <source>
        <dbReference type="ARBA" id="ARBA00023033"/>
    </source>
</evidence>
<gene>
    <name evidence="6" type="ORF">SAMN04489793_0526</name>
</gene>
<keyword evidence="7" id="KW-1185">Reference proteome</keyword>
<dbReference type="EMBL" id="FNSA01000003">
    <property type="protein sequence ID" value="SEB68148.1"/>
    <property type="molecule type" value="Genomic_DNA"/>
</dbReference>
<protein>
    <submittedName>
        <fullName evidence="6">Flavin-dependent oxidoreductase, luciferase family (Includes alkanesulfonate monooxygenase SsuD and methylene tetrahydromethanopterin reductase)</fullName>
    </submittedName>
</protein>
<evidence type="ECO:0000256" key="1">
    <source>
        <dbReference type="ARBA" id="ARBA00022630"/>
    </source>
</evidence>
<evidence type="ECO:0000313" key="7">
    <source>
        <dbReference type="Proteomes" id="UP000182241"/>
    </source>
</evidence>
<proteinExistence type="predicted"/>
<dbReference type="Proteomes" id="UP000182241">
    <property type="component" value="Unassembled WGS sequence"/>
</dbReference>
<keyword evidence="2" id="KW-0288">FMN</keyword>
<sequence length="294" mass="31051">MRISLSVTNPSFPEGPLPGLLRVAAMADDAAFDTLWVADHLLQVDPTAPPEDHDHLEAYTTLGHLAARTERIRLGAMVSPATFRPPSVLIAAVTTLALLSGGRAWLGLGAGHHGAEAADMGLPFPDARTRLDATEDTLRLAHRIWCGDESPFPGTTVRCERPRLSPLPAARPPILVGGAGERRTLRLVAQYADACNVFDIPDEGATVRRKLAVLAGHCRDLGRAPSDIETTLSTRLGPAETAAELAARARTAAGWGVDHLVLGVSRPWTPDAIEVAAAAAQEVADVSAAPWHSA</sequence>
<keyword evidence="4 6" id="KW-0503">Monooxygenase</keyword>
<dbReference type="GO" id="GO:0008726">
    <property type="term" value="F:alkanesulfonate monooxygenase activity"/>
    <property type="evidence" value="ECO:0007669"/>
    <property type="project" value="TreeGrafter"/>
</dbReference>
<reference evidence="7" key="1">
    <citation type="submission" date="2016-10" db="EMBL/GenBank/DDBJ databases">
        <authorList>
            <person name="Varghese N."/>
            <person name="Submissions S."/>
        </authorList>
    </citation>
    <scope>NUCLEOTIDE SEQUENCE [LARGE SCALE GENOMIC DNA]</scope>
    <source>
        <strain evidence="7">DSM 44234</strain>
    </source>
</reference>
<dbReference type="Gene3D" id="3.20.20.30">
    <property type="entry name" value="Luciferase-like domain"/>
    <property type="match status" value="1"/>
</dbReference>
<evidence type="ECO:0000256" key="3">
    <source>
        <dbReference type="ARBA" id="ARBA00023002"/>
    </source>
</evidence>
<dbReference type="AlphaFoldDB" id="A0A1H4LCF4"/>
<dbReference type="InterPro" id="IPR011251">
    <property type="entry name" value="Luciferase-like_dom"/>
</dbReference>
<dbReference type="GO" id="GO:0046306">
    <property type="term" value="P:alkanesulfonate catabolic process"/>
    <property type="evidence" value="ECO:0007669"/>
    <property type="project" value="TreeGrafter"/>
</dbReference>
<keyword evidence="1" id="KW-0285">Flavoprotein</keyword>